<reference evidence="4" key="1">
    <citation type="journal article" date="2020" name="Appl. Environ. Microbiol.">
        <title>Diazotrophic Anaeromyxobacter Isolates from Soils.</title>
        <authorList>
            <person name="Masuda Y."/>
            <person name="Yamanaka H."/>
            <person name="Xu Z.X."/>
            <person name="Shiratori Y."/>
            <person name="Aono T."/>
            <person name="Amachi S."/>
            <person name="Senoo K."/>
            <person name="Itoh H."/>
        </authorList>
    </citation>
    <scope>NUCLEOTIDE SEQUENCE [LARGE SCALE GENOMIC DNA]</scope>
    <source>
        <strain evidence="4">R267</strain>
    </source>
</reference>
<name>A0A7I9VI43_9BACT</name>
<evidence type="ECO:0000256" key="2">
    <source>
        <dbReference type="SAM" id="SignalP"/>
    </source>
</evidence>
<gene>
    <name evidence="3" type="ORF">AMYX_06600</name>
</gene>
<dbReference type="NCBIfam" id="TIGR04565">
    <property type="entry name" value="OMP_myx_plus"/>
    <property type="match status" value="1"/>
</dbReference>
<comment type="caution">
    <text evidence="3">The sequence shown here is derived from an EMBL/GenBank/DDBJ whole genome shotgun (WGS) entry which is preliminary data.</text>
</comment>
<feature type="chain" id="PRO_5029524954" description="Outer membrane beta-barrel domain-containing protein" evidence="2">
    <location>
        <begin position="25"/>
        <end position="265"/>
    </location>
</feature>
<proteinExistence type="predicted"/>
<dbReference type="Proteomes" id="UP000503640">
    <property type="component" value="Unassembled WGS sequence"/>
</dbReference>
<dbReference type="Gene3D" id="2.40.160.20">
    <property type="match status" value="1"/>
</dbReference>
<feature type="compositionally biased region" description="Basic and acidic residues" evidence="1">
    <location>
        <begin position="41"/>
        <end position="53"/>
    </location>
</feature>
<sequence length="265" mass="28719">MDLPRHTYTFLALLLAPLAALGQAQEPPGLDLSQPQPESARPADEAARARKSEPVVPLAAGESDVALGDRVKAVQRKGFMKAHRLELGLAFPATVNDAFYEKVGFGGKLAYNFEDSFALALRGAYYTQLRSNHVREAKAAFSSQLLQSELNGQLMLDGIWSPVYGKVAWLGSSIVHFDVYLLAGFGGVWSATSSAPRKEGPHIATDFGGGIRFYPKSWLAIDGGLIATLYPDQPVTQAPSTVQKVVAAQLGVSIFWPFTFEYVYP</sequence>
<dbReference type="AlphaFoldDB" id="A0A7I9VI43"/>
<feature type="region of interest" description="Disordered" evidence="1">
    <location>
        <begin position="26"/>
        <end position="55"/>
    </location>
</feature>
<protein>
    <recommendedName>
        <fullName evidence="5">Outer membrane beta-barrel domain-containing protein</fullName>
    </recommendedName>
</protein>
<feature type="signal peptide" evidence="2">
    <location>
        <begin position="1"/>
        <end position="24"/>
    </location>
</feature>
<evidence type="ECO:0000313" key="3">
    <source>
        <dbReference type="EMBL" id="GEJ55919.1"/>
    </source>
</evidence>
<accession>A0A7I9VI43</accession>
<organism evidence="3 4">
    <name type="scientific">Anaeromyxobacter diazotrophicus</name>
    <dbReference type="NCBI Taxonomy" id="2590199"/>
    <lineage>
        <taxon>Bacteria</taxon>
        <taxon>Pseudomonadati</taxon>
        <taxon>Myxococcota</taxon>
        <taxon>Myxococcia</taxon>
        <taxon>Myxococcales</taxon>
        <taxon>Cystobacterineae</taxon>
        <taxon>Anaeromyxobacteraceae</taxon>
        <taxon>Anaeromyxobacter</taxon>
    </lineage>
</organism>
<keyword evidence="4" id="KW-1185">Reference proteome</keyword>
<dbReference type="InterPro" id="IPR030820">
    <property type="entry name" value="OMP_myx_plus_Proteobacteria"/>
</dbReference>
<dbReference type="EMBL" id="BJTG01000002">
    <property type="protein sequence ID" value="GEJ55919.1"/>
    <property type="molecule type" value="Genomic_DNA"/>
</dbReference>
<evidence type="ECO:0000256" key="1">
    <source>
        <dbReference type="SAM" id="MobiDB-lite"/>
    </source>
</evidence>
<evidence type="ECO:0000313" key="4">
    <source>
        <dbReference type="Proteomes" id="UP000503640"/>
    </source>
</evidence>
<keyword evidence="2" id="KW-0732">Signal</keyword>
<evidence type="ECO:0008006" key="5">
    <source>
        <dbReference type="Google" id="ProtNLM"/>
    </source>
</evidence>